<dbReference type="AlphaFoldDB" id="X1ABR1"/>
<comment type="caution">
    <text evidence="1">The sequence shown here is derived from an EMBL/GenBank/DDBJ whole genome shotgun (WGS) entry which is preliminary data.</text>
</comment>
<evidence type="ECO:0008006" key="2">
    <source>
        <dbReference type="Google" id="ProtNLM"/>
    </source>
</evidence>
<evidence type="ECO:0000313" key="1">
    <source>
        <dbReference type="EMBL" id="GAG67382.1"/>
    </source>
</evidence>
<dbReference type="EMBL" id="BART01001356">
    <property type="protein sequence ID" value="GAG67382.1"/>
    <property type="molecule type" value="Genomic_DNA"/>
</dbReference>
<protein>
    <recommendedName>
        <fullName evidence="2">Glycosyl transferase family 1 domain-containing protein</fullName>
    </recommendedName>
</protein>
<gene>
    <name evidence="1" type="ORF">S01H4_04887</name>
</gene>
<dbReference type="SUPFAM" id="SSF53756">
    <property type="entry name" value="UDP-Glycosyltransferase/glycogen phosphorylase"/>
    <property type="match status" value="1"/>
</dbReference>
<dbReference type="Gene3D" id="3.40.50.2000">
    <property type="entry name" value="Glycogen Phosphorylase B"/>
    <property type="match status" value="1"/>
</dbReference>
<reference evidence="1" key="1">
    <citation type="journal article" date="2014" name="Front. Microbiol.">
        <title>High frequency of phylogenetically diverse reductive dehalogenase-homologous genes in deep subseafloor sedimentary metagenomes.</title>
        <authorList>
            <person name="Kawai M."/>
            <person name="Futagami T."/>
            <person name="Toyoda A."/>
            <person name="Takaki Y."/>
            <person name="Nishi S."/>
            <person name="Hori S."/>
            <person name="Arai W."/>
            <person name="Tsubouchi T."/>
            <person name="Morono Y."/>
            <person name="Uchiyama I."/>
            <person name="Ito T."/>
            <person name="Fujiyama A."/>
            <person name="Inagaki F."/>
            <person name="Takami H."/>
        </authorList>
    </citation>
    <scope>NUCLEOTIDE SEQUENCE</scope>
    <source>
        <strain evidence="1">Expedition CK06-06</strain>
    </source>
</reference>
<accession>X1ABR1</accession>
<organism evidence="1">
    <name type="scientific">marine sediment metagenome</name>
    <dbReference type="NCBI Taxonomy" id="412755"/>
    <lineage>
        <taxon>unclassified sequences</taxon>
        <taxon>metagenomes</taxon>
        <taxon>ecological metagenomes</taxon>
    </lineage>
</organism>
<dbReference type="Pfam" id="PF13692">
    <property type="entry name" value="Glyco_trans_1_4"/>
    <property type="match status" value="1"/>
</dbReference>
<proteinExistence type="predicted"/>
<sequence length="194" mass="21855">MPPNLNTDIFKPDGPTYDFGDDKFNLLFYGSLDRPMNIEALKFIKYSLIPLLKKMHLLDRVRVNVFGSSIPPTSLKLKQDKNINYLGPVNDPGKYIRGADLVIVPVINPGGVKIRVLETLFCGKPVIVTPEASVGLPDEFKKFLHVEKDVNGFLRVIIQFLDGALVKKVNTSVIEDYVRKSRTMCDVIDDLYDV</sequence>
<name>X1ABR1_9ZZZZ</name>